<evidence type="ECO:0000313" key="10">
    <source>
        <dbReference type="Proteomes" id="UP000694388"/>
    </source>
</evidence>
<keyword evidence="10" id="KW-1185">Reference proteome</keyword>
<organism evidence="9 10">
    <name type="scientific">Eptatretus burgeri</name>
    <name type="common">Inshore hagfish</name>
    <dbReference type="NCBI Taxonomy" id="7764"/>
    <lineage>
        <taxon>Eukaryota</taxon>
        <taxon>Metazoa</taxon>
        <taxon>Chordata</taxon>
        <taxon>Craniata</taxon>
        <taxon>Vertebrata</taxon>
        <taxon>Cyclostomata</taxon>
        <taxon>Myxini</taxon>
        <taxon>Myxiniformes</taxon>
        <taxon>Myxinidae</taxon>
        <taxon>Eptatretinae</taxon>
        <taxon>Eptatretus</taxon>
    </lineage>
</organism>
<dbReference type="PANTHER" id="PTHR11910">
    <property type="entry name" value="ATP SYNTHASE DELTA CHAIN"/>
    <property type="match status" value="1"/>
</dbReference>
<evidence type="ECO:0000313" key="9">
    <source>
        <dbReference type="Ensembl" id="ENSEBUP00000011949.1"/>
    </source>
</evidence>
<dbReference type="InterPro" id="IPR000711">
    <property type="entry name" value="ATPase_OSCP/dsu"/>
</dbReference>
<evidence type="ECO:0000256" key="4">
    <source>
        <dbReference type="ARBA" id="ARBA00022781"/>
    </source>
</evidence>
<dbReference type="Gene3D" id="1.10.520.20">
    <property type="entry name" value="N-terminal domain of the delta subunit of the F1F0-ATP synthase"/>
    <property type="match status" value="1"/>
</dbReference>
<evidence type="ECO:0000256" key="5">
    <source>
        <dbReference type="ARBA" id="ARBA00023065"/>
    </source>
</evidence>
<keyword evidence="3" id="KW-0813">Transport</keyword>
<dbReference type="InterPro" id="IPR026015">
    <property type="entry name" value="ATP_synth_OSCP/delta_N_sf"/>
</dbReference>
<evidence type="ECO:0000256" key="1">
    <source>
        <dbReference type="ARBA" id="ARBA00004370"/>
    </source>
</evidence>
<comment type="subcellular location">
    <subcellularLocation>
        <location evidence="1">Membrane</location>
    </subcellularLocation>
</comment>
<dbReference type="HAMAP" id="MF_01416">
    <property type="entry name" value="ATP_synth_delta_bact"/>
    <property type="match status" value="1"/>
</dbReference>
<keyword evidence="6" id="KW-0472">Membrane</keyword>
<dbReference type="GeneTree" id="ENSGT00390000015060"/>
<name>A0A8C4QA81_EPTBU</name>
<dbReference type="Proteomes" id="UP000694388">
    <property type="component" value="Unplaced"/>
</dbReference>
<keyword evidence="7" id="KW-0066">ATP synthesis</keyword>
<sequence length="218" mass="24056">MYGGHVATLHFSSFYSSFQARSFTTSASVCKLVRPPLQVYGVEGRYATALYSAGSKQKQLPQLENQFNNLLVSLKGSQLYFSVMNPHMKKHQKIQAINQLLAKEKASPLLVNLVSLLGENSRLSRLPQVASAFTKIMAAHRGEISCIVTTAQPLEKTIQTELQTVLEGFLEKGQVLKLEMKIDDSILGGMVVSLGDRYIDLSTKSKVHKLTSVLRQAA</sequence>
<keyword evidence="5" id="KW-0406">Ion transport</keyword>
<reference evidence="9" key="2">
    <citation type="submission" date="2025-09" db="UniProtKB">
        <authorList>
            <consortium name="Ensembl"/>
        </authorList>
    </citation>
    <scope>IDENTIFICATION</scope>
</reference>
<keyword evidence="4" id="KW-0375">Hydrogen ion transport</keyword>
<dbReference type="Pfam" id="PF00213">
    <property type="entry name" value="OSCP"/>
    <property type="match status" value="1"/>
</dbReference>
<dbReference type="GO" id="GO:0016020">
    <property type="term" value="C:membrane"/>
    <property type="evidence" value="ECO:0007669"/>
    <property type="project" value="UniProtKB-SubCell"/>
</dbReference>
<dbReference type="Ensembl" id="ENSEBUT00000012525.1">
    <property type="protein sequence ID" value="ENSEBUP00000011949.1"/>
    <property type="gene ID" value="ENSEBUG00000007644.1"/>
</dbReference>
<dbReference type="SUPFAM" id="SSF47928">
    <property type="entry name" value="N-terminal domain of the delta subunit of the F1F0-ATP synthase"/>
    <property type="match status" value="1"/>
</dbReference>
<dbReference type="AlphaFoldDB" id="A0A8C4QA81"/>
<evidence type="ECO:0000256" key="6">
    <source>
        <dbReference type="ARBA" id="ARBA00023136"/>
    </source>
</evidence>
<reference evidence="9" key="1">
    <citation type="submission" date="2025-08" db="UniProtKB">
        <authorList>
            <consortium name="Ensembl"/>
        </authorList>
    </citation>
    <scope>IDENTIFICATION</scope>
</reference>
<evidence type="ECO:0000256" key="3">
    <source>
        <dbReference type="ARBA" id="ARBA00022448"/>
    </source>
</evidence>
<evidence type="ECO:0000256" key="8">
    <source>
        <dbReference type="ARBA" id="ARBA00033369"/>
    </source>
</evidence>
<dbReference type="NCBIfam" id="TIGR01145">
    <property type="entry name" value="ATP_synt_delta"/>
    <property type="match status" value="1"/>
</dbReference>
<proteinExistence type="inferred from homology"/>
<comment type="similarity">
    <text evidence="2">Belongs to the ATPase delta chain family.</text>
</comment>
<accession>A0A8C4QA81</accession>
<evidence type="ECO:0000256" key="7">
    <source>
        <dbReference type="ARBA" id="ARBA00023310"/>
    </source>
</evidence>
<dbReference type="GO" id="GO:0046933">
    <property type="term" value="F:proton-transporting ATP synthase activity, rotational mechanism"/>
    <property type="evidence" value="ECO:0007669"/>
    <property type="project" value="InterPro"/>
</dbReference>
<evidence type="ECO:0000256" key="2">
    <source>
        <dbReference type="ARBA" id="ARBA00007046"/>
    </source>
</evidence>
<dbReference type="PRINTS" id="PR00125">
    <property type="entry name" value="ATPASEDELTA"/>
</dbReference>
<protein>
    <recommendedName>
        <fullName evidence="8">Oligomycin sensitivity conferral protein</fullName>
    </recommendedName>
</protein>